<proteinExistence type="predicted"/>
<keyword evidence="1" id="KW-1133">Transmembrane helix</keyword>
<evidence type="ECO:0000313" key="2">
    <source>
        <dbReference type="EMBL" id="EME88847.1"/>
    </source>
</evidence>
<dbReference type="RefSeq" id="XP_007921722.1">
    <property type="nucleotide sequence ID" value="XM_007923531.1"/>
</dbReference>
<sequence length="84" mass="9300">MVLFPAKRKTYSLQLLNMGLFTLLAASRPSLHRRVLIARAFVHLLTGFLFLKESVALKDTAWIEIGFGVGNLVALLFGRGSGLR</sequence>
<dbReference type="Proteomes" id="UP000016932">
    <property type="component" value="Unassembled WGS sequence"/>
</dbReference>
<dbReference type="EMBL" id="KB446555">
    <property type="protein sequence ID" value="EME88847.1"/>
    <property type="molecule type" value="Genomic_DNA"/>
</dbReference>
<evidence type="ECO:0000256" key="1">
    <source>
        <dbReference type="SAM" id="Phobius"/>
    </source>
</evidence>
<accession>N1QC13</accession>
<evidence type="ECO:0000313" key="3">
    <source>
        <dbReference type="Proteomes" id="UP000016932"/>
    </source>
</evidence>
<keyword evidence="1" id="KW-0812">Transmembrane</keyword>
<dbReference type="VEuPathDB" id="FungiDB:MYCFIDRAFT_201680"/>
<feature type="transmembrane region" description="Helical" evidence="1">
    <location>
        <begin position="61"/>
        <end position="78"/>
    </location>
</feature>
<name>N1QC13_PSEFD</name>
<feature type="transmembrane region" description="Helical" evidence="1">
    <location>
        <begin position="36"/>
        <end position="55"/>
    </location>
</feature>
<organism evidence="2 3">
    <name type="scientific">Pseudocercospora fijiensis (strain CIRAD86)</name>
    <name type="common">Black leaf streak disease fungus</name>
    <name type="synonym">Mycosphaerella fijiensis</name>
    <dbReference type="NCBI Taxonomy" id="383855"/>
    <lineage>
        <taxon>Eukaryota</taxon>
        <taxon>Fungi</taxon>
        <taxon>Dikarya</taxon>
        <taxon>Ascomycota</taxon>
        <taxon>Pezizomycotina</taxon>
        <taxon>Dothideomycetes</taxon>
        <taxon>Dothideomycetidae</taxon>
        <taxon>Mycosphaerellales</taxon>
        <taxon>Mycosphaerellaceae</taxon>
        <taxon>Pseudocercospora</taxon>
    </lineage>
</organism>
<gene>
    <name evidence="2" type="ORF">MYCFIDRAFT_201680</name>
</gene>
<dbReference type="AlphaFoldDB" id="N1QC13"/>
<keyword evidence="1" id="KW-0472">Membrane</keyword>
<keyword evidence="3" id="KW-1185">Reference proteome</keyword>
<reference evidence="2 3" key="1">
    <citation type="journal article" date="2012" name="PLoS Pathog.">
        <title>Diverse lifestyles and strategies of plant pathogenesis encoded in the genomes of eighteen Dothideomycetes fungi.</title>
        <authorList>
            <person name="Ohm R.A."/>
            <person name="Feau N."/>
            <person name="Henrissat B."/>
            <person name="Schoch C.L."/>
            <person name="Horwitz B.A."/>
            <person name="Barry K.W."/>
            <person name="Condon B.J."/>
            <person name="Copeland A.C."/>
            <person name="Dhillon B."/>
            <person name="Glaser F."/>
            <person name="Hesse C.N."/>
            <person name="Kosti I."/>
            <person name="LaButti K."/>
            <person name="Lindquist E.A."/>
            <person name="Lucas S."/>
            <person name="Salamov A.A."/>
            <person name="Bradshaw R.E."/>
            <person name="Ciuffetti L."/>
            <person name="Hamelin R.C."/>
            <person name="Kema G.H.J."/>
            <person name="Lawrence C."/>
            <person name="Scott J.A."/>
            <person name="Spatafora J.W."/>
            <person name="Turgeon B.G."/>
            <person name="de Wit P.J.G.M."/>
            <person name="Zhong S."/>
            <person name="Goodwin S.B."/>
            <person name="Grigoriev I.V."/>
        </authorList>
    </citation>
    <scope>NUCLEOTIDE SEQUENCE [LARGE SCALE GENOMIC DNA]</scope>
    <source>
        <strain evidence="2 3">CIRAD86</strain>
    </source>
</reference>
<dbReference type="GeneID" id="19335968"/>
<dbReference type="HOGENOM" id="CLU_2528403_0_0_1"/>
<protein>
    <submittedName>
        <fullName evidence="2">Uncharacterized protein</fullName>
    </submittedName>
</protein>
<dbReference type="KEGG" id="pfj:MYCFIDRAFT_201680"/>